<dbReference type="InterPro" id="IPR003661">
    <property type="entry name" value="HisK_dim/P_dom"/>
</dbReference>
<dbReference type="Pfam" id="PF00512">
    <property type="entry name" value="HisKA"/>
    <property type="match status" value="1"/>
</dbReference>
<keyword evidence="11" id="KW-1133">Transmembrane helix</keyword>
<dbReference type="PANTHER" id="PTHR42878:SF7">
    <property type="entry name" value="SENSOR HISTIDINE KINASE GLRK"/>
    <property type="match status" value="1"/>
</dbReference>
<keyword evidence="19" id="KW-1185">Reference proteome</keyword>
<evidence type="ECO:0000256" key="1">
    <source>
        <dbReference type="ARBA" id="ARBA00000085"/>
    </source>
</evidence>
<evidence type="ECO:0000313" key="18">
    <source>
        <dbReference type="EMBL" id="MCY1136628.1"/>
    </source>
</evidence>
<protein>
    <recommendedName>
        <fullName evidence="14">Sensor-like histidine kinase SenX3</fullName>
        <ecNumber evidence="4">2.7.13.3</ecNumber>
    </recommendedName>
</protein>
<dbReference type="InterPro" id="IPR036097">
    <property type="entry name" value="HisK_dim/P_sf"/>
</dbReference>
<evidence type="ECO:0000259" key="16">
    <source>
        <dbReference type="PROSITE" id="PS50112"/>
    </source>
</evidence>
<keyword evidence="12" id="KW-0902">Two-component regulatory system</keyword>
<dbReference type="PROSITE" id="PS50112">
    <property type="entry name" value="PAS"/>
    <property type="match status" value="1"/>
</dbReference>
<keyword evidence="5" id="KW-0597">Phosphoprotein</keyword>
<reference evidence="18" key="1">
    <citation type="submission" date="2022-11" db="EMBL/GenBank/DDBJ databases">
        <authorList>
            <person name="Somphong A."/>
            <person name="Phongsopitanun W."/>
        </authorList>
    </citation>
    <scope>NUCLEOTIDE SEQUENCE</scope>
    <source>
        <strain evidence="18">Pm04-4</strain>
    </source>
</reference>
<evidence type="ECO:0000256" key="13">
    <source>
        <dbReference type="ARBA" id="ARBA00023136"/>
    </source>
</evidence>
<dbReference type="SUPFAM" id="SSF55785">
    <property type="entry name" value="PYP-like sensor domain (PAS domain)"/>
    <property type="match status" value="1"/>
</dbReference>
<evidence type="ECO:0000256" key="11">
    <source>
        <dbReference type="ARBA" id="ARBA00022989"/>
    </source>
</evidence>
<dbReference type="InterPro" id="IPR036890">
    <property type="entry name" value="HATPase_C_sf"/>
</dbReference>
<evidence type="ECO:0000256" key="3">
    <source>
        <dbReference type="ARBA" id="ARBA00004236"/>
    </source>
</evidence>
<keyword evidence="10" id="KW-0067">ATP-binding</keyword>
<dbReference type="InterPro" id="IPR004358">
    <property type="entry name" value="Sig_transdc_His_kin-like_C"/>
</dbReference>
<dbReference type="PANTHER" id="PTHR42878">
    <property type="entry name" value="TWO-COMPONENT HISTIDINE KINASE"/>
    <property type="match status" value="1"/>
</dbReference>
<evidence type="ECO:0000256" key="7">
    <source>
        <dbReference type="ARBA" id="ARBA00022692"/>
    </source>
</evidence>
<dbReference type="SUPFAM" id="SSF47384">
    <property type="entry name" value="Homodimeric domain of signal transducing histidine kinase"/>
    <property type="match status" value="1"/>
</dbReference>
<keyword evidence="7" id="KW-0812">Transmembrane</keyword>
<dbReference type="PRINTS" id="PR00344">
    <property type="entry name" value="BCTRLSENSOR"/>
</dbReference>
<evidence type="ECO:0000256" key="14">
    <source>
        <dbReference type="ARBA" id="ARBA00039401"/>
    </source>
</evidence>
<comment type="subcellular location">
    <subcellularLocation>
        <location evidence="3">Cell membrane</location>
    </subcellularLocation>
    <subcellularLocation>
        <location evidence="2">Membrane</location>
        <topology evidence="2">Multi-pass membrane protein</topology>
    </subcellularLocation>
</comment>
<dbReference type="CDD" id="cd00130">
    <property type="entry name" value="PAS"/>
    <property type="match status" value="1"/>
</dbReference>
<dbReference type="SUPFAM" id="SSF55874">
    <property type="entry name" value="ATPase domain of HSP90 chaperone/DNA topoisomerase II/histidine kinase"/>
    <property type="match status" value="1"/>
</dbReference>
<keyword evidence="6" id="KW-0808">Transferase</keyword>
<evidence type="ECO:0000313" key="19">
    <source>
        <dbReference type="Proteomes" id="UP001151002"/>
    </source>
</evidence>
<dbReference type="PROSITE" id="PS50113">
    <property type="entry name" value="PAC"/>
    <property type="match status" value="1"/>
</dbReference>
<organism evidence="18 19">
    <name type="scientific">Paractinoplanes pyxinae</name>
    <dbReference type="NCBI Taxonomy" id="2997416"/>
    <lineage>
        <taxon>Bacteria</taxon>
        <taxon>Bacillati</taxon>
        <taxon>Actinomycetota</taxon>
        <taxon>Actinomycetes</taxon>
        <taxon>Micromonosporales</taxon>
        <taxon>Micromonosporaceae</taxon>
        <taxon>Paractinoplanes</taxon>
    </lineage>
</organism>
<dbReference type="SMART" id="SM00091">
    <property type="entry name" value="PAS"/>
    <property type="match status" value="1"/>
</dbReference>
<dbReference type="Pfam" id="PF02518">
    <property type="entry name" value="HATPase_c"/>
    <property type="match status" value="1"/>
</dbReference>
<dbReference type="SMART" id="SM00387">
    <property type="entry name" value="HATPase_c"/>
    <property type="match status" value="1"/>
</dbReference>
<feature type="domain" description="PAC" evidence="17">
    <location>
        <begin position="385"/>
        <end position="437"/>
    </location>
</feature>
<evidence type="ECO:0000256" key="9">
    <source>
        <dbReference type="ARBA" id="ARBA00022777"/>
    </source>
</evidence>
<dbReference type="NCBIfam" id="TIGR00229">
    <property type="entry name" value="sensory_box"/>
    <property type="match status" value="1"/>
</dbReference>
<dbReference type="EMBL" id="JAPNTZ010000001">
    <property type="protein sequence ID" value="MCY1136628.1"/>
    <property type="molecule type" value="Genomic_DNA"/>
</dbReference>
<dbReference type="CDD" id="cd00082">
    <property type="entry name" value="HisKA"/>
    <property type="match status" value="1"/>
</dbReference>
<evidence type="ECO:0000259" key="15">
    <source>
        <dbReference type="PROSITE" id="PS50109"/>
    </source>
</evidence>
<evidence type="ECO:0000256" key="10">
    <source>
        <dbReference type="ARBA" id="ARBA00022840"/>
    </source>
</evidence>
<proteinExistence type="predicted"/>
<dbReference type="Pfam" id="PF00989">
    <property type="entry name" value="PAS"/>
    <property type="match status" value="1"/>
</dbReference>
<dbReference type="InterPro" id="IPR013767">
    <property type="entry name" value="PAS_fold"/>
</dbReference>
<evidence type="ECO:0000256" key="4">
    <source>
        <dbReference type="ARBA" id="ARBA00012438"/>
    </source>
</evidence>
<evidence type="ECO:0000256" key="5">
    <source>
        <dbReference type="ARBA" id="ARBA00022553"/>
    </source>
</evidence>
<evidence type="ECO:0000259" key="17">
    <source>
        <dbReference type="PROSITE" id="PS50113"/>
    </source>
</evidence>
<dbReference type="InterPro" id="IPR035965">
    <property type="entry name" value="PAS-like_dom_sf"/>
</dbReference>
<comment type="catalytic activity">
    <reaction evidence="1">
        <text>ATP + protein L-histidine = ADP + protein N-phospho-L-histidine.</text>
        <dbReference type="EC" id="2.7.13.3"/>
    </reaction>
</comment>
<dbReference type="CDD" id="cd18773">
    <property type="entry name" value="PDC1_HK_sensor"/>
    <property type="match status" value="1"/>
</dbReference>
<dbReference type="RefSeq" id="WP_267560389.1">
    <property type="nucleotide sequence ID" value="NZ_JAPNTZ010000001.1"/>
</dbReference>
<comment type="caution">
    <text evidence="18">The sequence shown here is derived from an EMBL/GenBank/DDBJ whole genome shotgun (WGS) entry which is preliminary data.</text>
</comment>
<evidence type="ECO:0000256" key="12">
    <source>
        <dbReference type="ARBA" id="ARBA00023012"/>
    </source>
</evidence>
<keyword evidence="8" id="KW-0547">Nucleotide-binding</keyword>
<evidence type="ECO:0000256" key="2">
    <source>
        <dbReference type="ARBA" id="ARBA00004141"/>
    </source>
</evidence>
<name>A0ABT4AQV9_9ACTN</name>
<evidence type="ECO:0000256" key="8">
    <source>
        <dbReference type="ARBA" id="ARBA00022741"/>
    </source>
</evidence>
<dbReference type="InterPro" id="IPR005467">
    <property type="entry name" value="His_kinase_dom"/>
</dbReference>
<evidence type="ECO:0000256" key="6">
    <source>
        <dbReference type="ARBA" id="ARBA00022679"/>
    </source>
</evidence>
<dbReference type="PROSITE" id="PS50109">
    <property type="entry name" value="HIS_KIN"/>
    <property type="match status" value="1"/>
</dbReference>
<feature type="domain" description="Histidine kinase" evidence="15">
    <location>
        <begin position="462"/>
        <end position="675"/>
    </location>
</feature>
<keyword evidence="9" id="KW-0418">Kinase</keyword>
<accession>A0ABT4AQV9</accession>
<dbReference type="CDD" id="cd18774">
    <property type="entry name" value="PDC2_HK_sensor"/>
    <property type="match status" value="1"/>
</dbReference>
<dbReference type="InterPro" id="IPR000700">
    <property type="entry name" value="PAS-assoc_C"/>
</dbReference>
<sequence length="707" mass="75769">MRWARGALGYWRSAALPLLIWLLVALVATTGLLWQQHNSRQATAQRFELRVALMRDFVTSYTADLIQREGVQARASLTGATVEASQFKQAVAGFGYPAAVLLDSRGRAVQVTPADPRAIGQDLASRYGHLRTALNQGIPAVSPVVRSAVRGEPVVAFAVPFDSMAGRRVFSGAVAIRDSPLSAYLSSALSLAGAQIQLVDSTGSIVAANRPLSIGAIPTLAGENAPLAAAVKQKAHSRYRAGGQWWRYTVVPIAGTPWQLSATVSENVLYAAQAGSEIAGRAALIGAAAVGLLVVAAIARARRSRQELATSEQRFRKVFDDAAVGMTLTDTHGRLVRVNPVACQLFGRSEADLIGRHYIDLIHPDDVDRVRDHGRDWFEQGVEGIRLDHRFLHADGHVIEASITSAVLRDSDGLPTHFATHIVDMTERHALERARLANEAELAERAHQLQEANANLADFIAMLSHDVQQPLTKIVGLGELLLEDWEVAPEQDKHGDVVRITAAGHRASELVNDVLTLARLDAGAMRARPVSVDLCHLVRSVVSATQAGEATPTTVVAPDQTRGLADGKLLELILGNLLANATKYGKPPIVVTVANRRDHVEIRVADHGEGVPEAFVPHLFDRFARAESGVATTTAGTGLGLYLVRQLAEASGLDVSYEPNQPCGAAFLVTVPFAEQAPHPVRSGFTRAGLKAHGMDASARDRTRPAG</sequence>
<dbReference type="Gene3D" id="3.30.565.10">
    <property type="entry name" value="Histidine kinase-like ATPase, C-terminal domain"/>
    <property type="match status" value="1"/>
</dbReference>
<dbReference type="Gene3D" id="3.30.450.20">
    <property type="entry name" value="PAS domain"/>
    <property type="match status" value="1"/>
</dbReference>
<dbReference type="Proteomes" id="UP001151002">
    <property type="component" value="Unassembled WGS sequence"/>
</dbReference>
<dbReference type="EC" id="2.7.13.3" evidence="4"/>
<dbReference type="InterPro" id="IPR003594">
    <property type="entry name" value="HATPase_dom"/>
</dbReference>
<dbReference type="Gene3D" id="1.10.287.130">
    <property type="match status" value="1"/>
</dbReference>
<dbReference type="InterPro" id="IPR000014">
    <property type="entry name" value="PAS"/>
</dbReference>
<dbReference type="SMART" id="SM00388">
    <property type="entry name" value="HisKA"/>
    <property type="match status" value="1"/>
</dbReference>
<feature type="domain" description="PAS" evidence="16">
    <location>
        <begin position="311"/>
        <end position="381"/>
    </location>
</feature>
<gene>
    <name evidence="18" type="ORF">OWR29_01360</name>
</gene>
<dbReference type="InterPro" id="IPR050351">
    <property type="entry name" value="BphY/WalK/GraS-like"/>
</dbReference>
<keyword evidence="13" id="KW-0472">Membrane</keyword>